<dbReference type="EMBL" id="CP022604">
    <property type="protein sequence ID" value="ASV85249.1"/>
    <property type="molecule type" value="Genomic_DNA"/>
</dbReference>
<dbReference type="KEGG" id="och:CES85_1992"/>
<evidence type="ECO:0000313" key="1">
    <source>
        <dbReference type="EMBL" id="ASV85249.1"/>
    </source>
</evidence>
<proteinExistence type="predicted"/>
<evidence type="ECO:0000313" key="2">
    <source>
        <dbReference type="Proteomes" id="UP000215256"/>
    </source>
</evidence>
<accession>A0A248UG48</accession>
<dbReference type="AlphaFoldDB" id="A0A248UG48"/>
<reference evidence="1 2" key="1">
    <citation type="submission" date="2017-07" db="EMBL/GenBank/DDBJ databases">
        <title>Phylogenetic study on the rhizospheric bacterium Ochrobactrum sp. A44.</title>
        <authorList>
            <person name="Krzyzanowska D.M."/>
            <person name="Ossowicki A."/>
            <person name="Rajewska M."/>
            <person name="Maciag T."/>
            <person name="Kaczynski Z."/>
            <person name="Czerwicka M."/>
            <person name="Jafra S."/>
        </authorList>
    </citation>
    <scope>NUCLEOTIDE SEQUENCE [LARGE SCALE GENOMIC DNA]</scope>
    <source>
        <strain evidence="1 2">A44</strain>
    </source>
</reference>
<sequence>MCGAWKLDGLERAYKETRNCEVMGCAKTRAAKMLRSI</sequence>
<organism evidence="1 2">
    <name type="scientific">Ochrobactrum quorumnocens</name>
    <dbReference type="NCBI Taxonomy" id="271865"/>
    <lineage>
        <taxon>Bacteria</taxon>
        <taxon>Pseudomonadati</taxon>
        <taxon>Pseudomonadota</taxon>
        <taxon>Alphaproteobacteria</taxon>
        <taxon>Hyphomicrobiales</taxon>
        <taxon>Brucellaceae</taxon>
        <taxon>Brucella/Ochrobactrum group</taxon>
        <taxon>Ochrobactrum</taxon>
    </lineage>
</organism>
<dbReference type="Proteomes" id="UP000215256">
    <property type="component" value="Chromosome 1"/>
</dbReference>
<protein>
    <submittedName>
        <fullName evidence="1">Uncharacterized protein</fullName>
    </submittedName>
</protein>
<name>A0A248UG48_9HYPH</name>
<gene>
    <name evidence="1" type="ORF">CES85_1992</name>
</gene>